<feature type="transmembrane region" description="Helical" evidence="9">
    <location>
        <begin position="288"/>
        <end position="306"/>
    </location>
</feature>
<dbReference type="AlphaFoldDB" id="A0A482W637"/>
<protein>
    <submittedName>
        <fullName evidence="11">Sugar tr and/or MFS 1 domain containing protein</fullName>
    </submittedName>
</protein>
<name>A0A482W637_ASBVE</name>
<keyword evidence="12" id="KW-1185">Reference proteome</keyword>
<evidence type="ECO:0000256" key="2">
    <source>
        <dbReference type="ARBA" id="ARBA00022448"/>
    </source>
</evidence>
<evidence type="ECO:0000313" key="11">
    <source>
        <dbReference type="EMBL" id="RZC40600.1"/>
    </source>
</evidence>
<feature type="transmembrane region" description="Helical" evidence="9">
    <location>
        <begin position="374"/>
        <end position="396"/>
    </location>
</feature>
<proteinExistence type="predicted"/>
<evidence type="ECO:0000256" key="6">
    <source>
        <dbReference type="ARBA" id="ARBA00022989"/>
    </source>
</evidence>
<dbReference type="PRINTS" id="PR00171">
    <property type="entry name" value="SUGRTRNSPORT"/>
</dbReference>
<feature type="transmembrane region" description="Helical" evidence="9">
    <location>
        <begin position="115"/>
        <end position="134"/>
    </location>
</feature>
<dbReference type="InterPro" id="IPR050549">
    <property type="entry name" value="MFS_Trehalose_Transporter"/>
</dbReference>
<organism evidence="11 12">
    <name type="scientific">Asbolus verrucosus</name>
    <name type="common">Desert ironclad beetle</name>
    <dbReference type="NCBI Taxonomy" id="1661398"/>
    <lineage>
        <taxon>Eukaryota</taxon>
        <taxon>Metazoa</taxon>
        <taxon>Ecdysozoa</taxon>
        <taxon>Arthropoda</taxon>
        <taxon>Hexapoda</taxon>
        <taxon>Insecta</taxon>
        <taxon>Pterygota</taxon>
        <taxon>Neoptera</taxon>
        <taxon>Endopterygota</taxon>
        <taxon>Coleoptera</taxon>
        <taxon>Polyphaga</taxon>
        <taxon>Cucujiformia</taxon>
        <taxon>Tenebrionidae</taxon>
        <taxon>Pimeliinae</taxon>
        <taxon>Asbolus</taxon>
    </lineage>
</organism>
<feature type="transmembrane region" description="Helical" evidence="9">
    <location>
        <begin position="345"/>
        <end position="368"/>
    </location>
</feature>
<feature type="transmembrane region" description="Helical" evidence="9">
    <location>
        <begin position="32"/>
        <end position="49"/>
    </location>
</feature>
<dbReference type="InterPro" id="IPR005828">
    <property type="entry name" value="MFS_sugar_transport-like"/>
</dbReference>
<dbReference type="Gene3D" id="1.20.1250.20">
    <property type="entry name" value="MFS general substrate transporter like domains"/>
    <property type="match status" value="1"/>
</dbReference>
<dbReference type="PROSITE" id="PS50850">
    <property type="entry name" value="MFS"/>
    <property type="match status" value="1"/>
</dbReference>
<dbReference type="InterPro" id="IPR036259">
    <property type="entry name" value="MFS_trans_sf"/>
</dbReference>
<keyword evidence="3" id="KW-1003">Cell membrane</keyword>
<feature type="transmembrane region" description="Helical" evidence="9">
    <location>
        <begin position="223"/>
        <end position="249"/>
    </location>
</feature>
<feature type="domain" description="Major facilitator superfamily (MFS) profile" evidence="10">
    <location>
        <begin position="1"/>
        <end position="400"/>
    </location>
</feature>
<dbReference type="GO" id="GO:0005886">
    <property type="term" value="C:plasma membrane"/>
    <property type="evidence" value="ECO:0007669"/>
    <property type="project" value="UniProtKB-SubCell"/>
</dbReference>
<dbReference type="FunFam" id="1.20.1250.20:FF:000218">
    <property type="entry name" value="facilitated trehalose transporter Tret1"/>
    <property type="match status" value="1"/>
</dbReference>
<dbReference type="Pfam" id="PF00083">
    <property type="entry name" value="Sugar_tr"/>
    <property type="match status" value="1"/>
</dbReference>
<keyword evidence="2" id="KW-0813">Transport</keyword>
<evidence type="ECO:0000256" key="1">
    <source>
        <dbReference type="ARBA" id="ARBA00004651"/>
    </source>
</evidence>
<dbReference type="EMBL" id="QDEB01024769">
    <property type="protein sequence ID" value="RZC40600.1"/>
    <property type="molecule type" value="Genomic_DNA"/>
</dbReference>
<sequence>MHYGWSAPVLPILRSENTPVPITRNDETWLESAYLLAGLAAIPVTAYLVDKIGRKKSIMTASCIALTSWIIIAFATTVNWLYLARVLSGMSEDMANIATPMYISEIADQNIRGFLVGFNFFMMIFGILLIYSIAPFTPYYAPSLIGGTLIILQFALSFFIPTSPYFLLNNNKKREAKKSLRRLRSGKDENDELENIIKAIERQKIERGKVQDLVLIKSNRKGVMIITVLCVCQHFSGFSVIVMNVHTILSSTGSVYLKSEYTGIASAALMLLGAAVGIFCVDKFGRKTLLVISSVLTMFCLVNMINVSWIPVVSILTFNFTFKLGLAFVPQILASELFSSQIKAVGMAFGDTMFIIFSSLSVIFYQYFSQYYGIYVPLYAFAAVSFSTAIFTIFVVPETKGKTLEEIQLMLKGEIFRMPNDST</sequence>
<dbReference type="InterPro" id="IPR003663">
    <property type="entry name" value="Sugar/inositol_transpt"/>
</dbReference>
<keyword evidence="4" id="KW-0762">Sugar transport</keyword>
<evidence type="ECO:0000259" key="10">
    <source>
        <dbReference type="PROSITE" id="PS50850"/>
    </source>
</evidence>
<dbReference type="InterPro" id="IPR020846">
    <property type="entry name" value="MFS_dom"/>
</dbReference>
<feature type="transmembrane region" description="Helical" evidence="9">
    <location>
        <begin position="140"/>
        <end position="168"/>
    </location>
</feature>
<evidence type="ECO:0000256" key="9">
    <source>
        <dbReference type="SAM" id="Phobius"/>
    </source>
</evidence>
<accession>A0A482W637</accession>
<dbReference type="InterPro" id="IPR005829">
    <property type="entry name" value="Sugar_transporter_CS"/>
</dbReference>
<comment type="caution">
    <text evidence="11">The sequence shown here is derived from an EMBL/GenBank/DDBJ whole genome shotgun (WGS) entry which is preliminary data.</text>
</comment>
<keyword evidence="8" id="KW-0325">Glycoprotein</keyword>
<reference evidence="11 12" key="1">
    <citation type="submission" date="2017-03" db="EMBL/GenBank/DDBJ databases">
        <title>Genome of the blue death feigning beetle - Asbolus verrucosus.</title>
        <authorList>
            <person name="Rider S.D."/>
        </authorList>
    </citation>
    <scope>NUCLEOTIDE SEQUENCE [LARGE SCALE GENOMIC DNA]</scope>
    <source>
        <strain evidence="11">Butters</strain>
        <tissue evidence="11">Head and leg muscle</tissue>
    </source>
</reference>
<evidence type="ECO:0000256" key="3">
    <source>
        <dbReference type="ARBA" id="ARBA00022475"/>
    </source>
</evidence>
<dbReference type="Proteomes" id="UP000292052">
    <property type="component" value="Unassembled WGS sequence"/>
</dbReference>
<evidence type="ECO:0000256" key="7">
    <source>
        <dbReference type="ARBA" id="ARBA00023136"/>
    </source>
</evidence>
<dbReference type="PROSITE" id="PS00216">
    <property type="entry name" value="SUGAR_TRANSPORT_1"/>
    <property type="match status" value="2"/>
</dbReference>
<evidence type="ECO:0000256" key="8">
    <source>
        <dbReference type="ARBA" id="ARBA00023180"/>
    </source>
</evidence>
<evidence type="ECO:0000256" key="4">
    <source>
        <dbReference type="ARBA" id="ARBA00022597"/>
    </source>
</evidence>
<gene>
    <name evidence="11" type="ORF">BDFB_001584</name>
</gene>
<feature type="transmembrane region" description="Helical" evidence="9">
    <location>
        <begin position="261"/>
        <end position="281"/>
    </location>
</feature>
<dbReference type="PANTHER" id="PTHR48021">
    <property type="match status" value="1"/>
</dbReference>
<keyword evidence="7 9" id="KW-0472">Membrane</keyword>
<keyword evidence="5 9" id="KW-0812">Transmembrane</keyword>
<dbReference type="OrthoDB" id="6133115at2759"/>
<feature type="transmembrane region" description="Helical" evidence="9">
    <location>
        <begin position="58"/>
        <end position="76"/>
    </location>
</feature>
<evidence type="ECO:0000313" key="12">
    <source>
        <dbReference type="Proteomes" id="UP000292052"/>
    </source>
</evidence>
<dbReference type="GO" id="GO:0022857">
    <property type="term" value="F:transmembrane transporter activity"/>
    <property type="evidence" value="ECO:0007669"/>
    <property type="project" value="InterPro"/>
</dbReference>
<dbReference type="SUPFAM" id="SSF103473">
    <property type="entry name" value="MFS general substrate transporter"/>
    <property type="match status" value="1"/>
</dbReference>
<dbReference type="PANTHER" id="PTHR48021:SF46">
    <property type="entry name" value="MAJOR FACILITATOR SUPERFAMILY (MFS) PROFILE DOMAIN-CONTAINING PROTEIN"/>
    <property type="match status" value="1"/>
</dbReference>
<keyword evidence="6 9" id="KW-1133">Transmembrane helix</keyword>
<evidence type="ECO:0000256" key="5">
    <source>
        <dbReference type="ARBA" id="ARBA00022692"/>
    </source>
</evidence>
<comment type="subcellular location">
    <subcellularLocation>
        <location evidence="1">Cell membrane</location>
        <topology evidence="1">Multi-pass membrane protein</topology>
    </subcellularLocation>
</comment>